<dbReference type="AlphaFoldDB" id="A0A0D2YHW2"/>
<evidence type="ECO:0008006" key="4">
    <source>
        <dbReference type="Google" id="ProtNLM"/>
    </source>
</evidence>
<organism evidence="2 3">
    <name type="scientific">Fusarium oxysporum (strain Fo5176)</name>
    <name type="common">Fusarium vascular wilt</name>
    <dbReference type="NCBI Taxonomy" id="660025"/>
    <lineage>
        <taxon>Eukaryota</taxon>
        <taxon>Fungi</taxon>
        <taxon>Dikarya</taxon>
        <taxon>Ascomycota</taxon>
        <taxon>Pezizomycotina</taxon>
        <taxon>Sordariomycetes</taxon>
        <taxon>Hypocreomycetidae</taxon>
        <taxon>Hypocreales</taxon>
        <taxon>Nectriaceae</taxon>
        <taxon>Fusarium</taxon>
        <taxon>Fusarium oxysporum species complex</taxon>
    </lineage>
</organism>
<reference evidence="2" key="2">
    <citation type="submission" date="2025-08" db="UniProtKB">
        <authorList>
            <consortium name="EnsemblFungi"/>
        </authorList>
    </citation>
    <scope>IDENTIFICATION</scope>
    <source>
        <strain evidence="2">4287 / CBS 123668 / FGSC 9935 / NRRL 34936</strain>
    </source>
</reference>
<dbReference type="Proteomes" id="UP000002489">
    <property type="component" value="Unassembled WGS sequence"/>
</dbReference>
<accession>A0A0D2YHW2</accession>
<dbReference type="EnsemblFungi" id="FOXG_15908T0">
    <property type="protein sequence ID" value="FOXG_15908P0"/>
    <property type="gene ID" value="FOXG_15908"/>
</dbReference>
<name>A0A0D2YHW2_FUSOF</name>
<feature type="region of interest" description="Disordered" evidence="1">
    <location>
        <begin position="79"/>
        <end position="132"/>
    </location>
</feature>
<evidence type="ECO:0000313" key="2">
    <source>
        <dbReference type="EnsemblFungi" id="FOXG_15908P0"/>
    </source>
</evidence>
<evidence type="ECO:0000313" key="3">
    <source>
        <dbReference type="Proteomes" id="UP000002489"/>
    </source>
</evidence>
<dbReference type="STRING" id="426428.A0A0D2YHW2"/>
<sequence length="132" mass="14915">MPKHQPLKPLSQSPGLLISISAELEDLNEIHRDMIDVFVQEAKVTGEKIRKQEGLRSPLFTEKELQVIAIQYYSGHREVMDPKRSGGNGQEIIDLLSSDVEMGNDAYEDEDREDSPYFNTNKNADIRASPSI</sequence>
<protein>
    <recommendedName>
        <fullName evidence="4">Bloom syndrome protein</fullName>
    </recommendedName>
</protein>
<reference evidence="3" key="1">
    <citation type="journal article" date="2012" name="Mol. Plant Microbe Interact.">
        <title>A highly conserved effector in Fusarium oxysporum is required for full virulence on Arabidopsis.</title>
        <authorList>
            <person name="Thatcher L.F."/>
            <person name="Gardiner D.M."/>
            <person name="Kazan K."/>
            <person name="Manners J."/>
        </authorList>
    </citation>
    <scope>NUCLEOTIDE SEQUENCE [LARGE SCALE GENOMIC DNA]</scope>
    <source>
        <strain evidence="3">Fo5176</strain>
    </source>
</reference>
<proteinExistence type="predicted"/>
<evidence type="ECO:0000256" key="1">
    <source>
        <dbReference type="SAM" id="MobiDB-lite"/>
    </source>
</evidence>